<dbReference type="SMART" id="SM01043">
    <property type="entry name" value="BTAD"/>
    <property type="match status" value="1"/>
</dbReference>
<proteinExistence type="inferred from homology"/>
<dbReference type="GO" id="GO:0000160">
    <property type="term" value="P:phosphorelay signal transduction system"/>
    <property type="evidence" value="ECO:0007669"/>
    <property type="project" value="InterPro"/>
</dbReference>
<dbReference type="Proteomes" id="UP000634476">
    <property type="component" value="Unassembled WGS sequence"/>
</dbReference>
<evidence type="ECO:0000256" key="1">
    <source>
        <dbReference type="ARBA" id="ARBA00005820"/>
    </source>
</evidence>
<dbReference type="PROSITE" id="PS51755">
    <property type="entry name" value="OMPR_PHOB"/>
    <property type="match status" value="1"/>
</dbReference>
<evidence type="ECO:0000256" key="5">
    <source>
        <dbReference type="PROSITE-ProRule" id="PRU01091"/>
    </source>
</evidence>
<dbReference type="SUPFAM" id="SSF46894">
    <property type="entry name" value="C-terminal effector domain of the bipartite response regulators"/>
    <property type="match status" value="1"/>
</dbReference>
<dbReference type="CDD" id="cd15831">
    <property type="entry name" value="BTAD"/>
    <property type="match status" value="1"/>
</dbReference>
<dbReference type="Pfam" id="PF00486">
    <property type="entry name" value="Trans_reg_C"/>
    <property type="match status" value="1"/>
</dbReference>
<dbReference type="PANTHER" id="PTHR35807:SF1">
    <property type="entry name" value="TRANSCRIPTIONAL REGULATOR REDD"/>
    <property type="match status" value="1"/>
</dbReference>
<accession>A0A8J3WVJ3</accession>
<keyword evidence="4" id="KW-0804">Transcription</keyword>
<dbReference type="InterPro" id="IPR001867">
    <property type="entry name" value="OmpR/PhoB-type_DNA-bd"/>
</dbReference>
<keyword evidence="8" id="KW-1185">Reference proteome</keyword>
<feature type="domain" description="OmpR/PhoB-type" evidence="6">
    <location>
        <begin position="1"/>
        <end position="103"/>
    </location>
</feature>
<reference evidence="7" key="1">
    <citation type="submission" date="2021-01" db="EMBL/GenBank/DDBJ databases">
        <title>Whole genome shotgun sequence of Planobispora takensis NBRC 109077.</title>
        <authorList>
            <person name="Komaki H."/>
            <person name="Tamura T."/>
        </authorList>
    </citation>
    <scope>NUCLEOTIDE SEQUENCE</scope>
    <source>
        <strain evidence="7">NBRC 109077</strain>
    </source>
</reference>
<evidence type="ECO:0000256" key="2">
    <source>
        <dbReference type="ARBA" id="ARBA00023015"/>
    </source>
</evidence>
<evidence type="ECO:0000256" key="3">
    <source>
        <dbReference type="ARBA" id="ARBA00023125"/>
    </source>
</evidence>
<organism evidence="7 8">
    <name type="scientific">Planobispora takensis</name>
    <dbReference type="NCBI Taxonomy" id="1367882"/>
    <lineage>
        <taxon>Bacteria</taxon>
        <taxon>Bacillati</taxon>
        <taxon>Actinomycetota</taxon>
        <taxon>Actinomycetes</taxon>
        <taxon>Streptosporangiales</taxon>
        <taxon>Streptosporangiaceae</taxon>
        <taxon>Planobispora</taxon>
    </lineage>
</organism>
<comment type="caution">
    <text evidence="7">The sequence shown here is derived from an EMBL/GenBank/DDBJ whole genome shotgun (WGS) entry which is preliminary data.</text>
</comment>
<dbReference type="Gene3D" id="1.10.10.10">
    <property type="entry name" value="Winged helix-like DNA-binding domain superfamily/Winged helix DNA-binding domain"/>
    <property type="match status" value="1"/>
</dbReference>
<dbReference type="AlphaFoldDB" id="A0A8J3WVJ3"/>
<dbReference type="EMBL" id="BOOK01000035">
    <property type="protein sequence ID" value="GII02783.1"/>
    <property type="molecule type" value="Genomic_DNA"/>
</dbReference>
<sequence>MGFSLMVEFKVLGSLEISSGGRIWHLSAPRQRQILGLLLLNANQIVDTGTLMSELWGENPPKSALTTIQTYIYQLRRFFDHERGLPSGDELIVTRPPGYLVRVPEEQVDVFAFRRLAGEGRACLAAGRPEEAARRLRLALDLWAGHPLTDVAPGQVLEAYLADLEEARLRALELRIEADLEIGRGRDLIGELRFLVATNPLNEWFHGRLMEALCQVGRRNEALGAYQELHAVLDRELGLEPSRELRQLRYRMLHAQGSRRRVKAGAA</sequence>
<keyword evidence="2" id="KW-0805">Transcription regulation</keyword>
<keyword evidence="3 5" id="KW-0238">DNA-binding</keyword>
<dbReference type="InterPro" id="IPR051677">
    <property type="entry name" value="AfsR-DnrI-RedD_regulator"/>
</dbReference>
<dbReference type="GO" id="GO:0003677">
    <property type="term" value="F:DNA binding"/>
    <property type="evidence" value="ECO:0007669"/>
    <property type="project" value="UniProtKB-UniRule"/>
</dbReference>
<protein>
    <recommendedName>
        <fullName evidence="6">OmpR/PhoB-type domain-containing protein</fullName>
    </recommendedName>
</protein>
<dbReference type="Pfam" id="PF03704">
    <property type="entry name" value="BTAD"/>
    <property type="match status" value="1"/>
</dbReference>
<name>A0A8J3WVJ3_9ACTN</name>
<dbReference type="GO" id="GO:0006355">
    <property type="term" value="P:regulation of DNA-templated transcription"/>
    <property type="evidence" value="ECO:0007669"/>
    <property type="project" value="InterPro"/>
</dbReference>
<dbReference type="Gene3D" id="1.25.40.10">
    <property type="entry name" value="Tetratricopeptide repeat domain"/>
    <property type="match status" value="1"/>
</dbReference>
<dbReference type="SMART" id="SM00862">
    <property type="entry name" value="Trans_reg_C"/>
    <property type="match status" value="1"/>
</dbReference>
<dbReference type="InterPro" id="IPR011990">
    <property type="entry name" value="TPR-like_helical_dom_sf"/>
</dbReference>
<evidence type="ECO:0000259" key="6">
    <source>
        <dbReference type="PROSITE" id="PS51755"/>
    </source>
</evidence>
<evidence type="ECO:0000256" key="4">
    <source>
        <dbReference type="ARBA" id="ARBA00023163"/>
    </source>
</evidence>
<comment type="similarity">
    <text evidence="1">Belongs to the AfsR/DnrI/RedD regulatory family.</text>
</comment>
<dbReference type="PANTHER" id="PTHR35807">
    <property type="entry name" value="TRANSCRIPTIONAL REGULATOR REDD-RELATED"/>
    <property type="match status" value="1"/>
</dbReference>
<gene>
    <name evidence="7" type="ORF">Pta02_47910</name>
</gene>
<feature type="DNA-binding region" description="OmpR/PhoB-type" evidence="5">
    <location>
        <begin position="1"/>
        <end position="103"/>
    </location>
</feature>
<evidence type="ECO:0000313" key="7">
    <source>
        <dbReference type="EMBL" id="GII02783.1"/>
    </source>
</evidence>
<dbReference type="SUPFAM" id="SSF48452">
    <property type="entry name" value="TPR-like"/>
    <property type="match status" value="1"/>
</dbReference>
<dbReference type="InterPro" id="IPR016032">
    <property type="entry name" value="Sig_transdc_resp-reg_C-effctor"/>
</dbReference>
<dbReference type="InterPro" id="IPR036388">
    <property type="entry name" value="WH-like_DNA-bd_sf"/>
</dbReference>
<dbReference type="InterPro" id="IPR005158">
    <property type="entry name" value="BTAD"/>
</dbReference>
<evidence type="ECO:0000313" key="8">
    <source>
        <dbReference type="Proteomes" id="UP000634476"/>
    </source>
</evidence>